<accession>A0A1M7K186</accession>
<dbReference type="STRING" id="1302687.SAMN05444267_10569"/>
<sequence length="315" mass="36238">MYINITDSETGNNKAGCGQLVQYLEKENRIPPENGRESELWFSTGRRDIIPQEARVRIDNNISKLGKDDAKFFLINISPSQKEITYLKQQYGEKGAADKLKEFASSVMDLYARNFKRPGIEGNRDLLWYGKLEYNRYYGHTDIEVKQGLVKEGRRKEGEQMHVQVIVSRKDITNKIKLSPMNNSKGSNVQHSARLGQFDRTAFKGSGESLFDHMFSFNRALKDTMNYALIMKNGNAEQKQQMHLLQTAENSHPDENKKPQFESIRDLSEDYRQGLEQLLDTGSSPAGGLLPDVQGEDYEELAFENQMKKKKRRRL</sequence>
<keyword evidence="2" id="KW-1185">Reference proteome</keyword>
<evidence type="ECO:0000313" key="1">
    <source>
        <dbReference type="EMBL" id="SHM58975.1"/>
    </source>
</evidence>
<name>A0A1M7K186_9FLAO</name>
<dbReference type="OrthoDB" id="1404627at2"/>
<reference evidence="2" key="1">
    <citation type="submission" date="2016-11" db="EMBL/GenBank/DDBJ databases">
        <authorList>
            <person name="Varghese N."/>
            <person name="Submissions S."/>
        </authorList>
    </citation>
    <scope>NUCLEOTIDE SEQUENCE [LARGE SCALE GENOMIC DNA]</scope>
    <source>
        <strain evidence="2">DSM 26899</strain>
    </source>
</reference>
<evidence type="ECO:0008006" key="3">
    <source>
        <dbReference type="Google" id="ProtNLM"/>
    </source>
</evidence>
<dbReference type="Pfam" id="PF18976">
    <property type="entry name" value="DUF5712"/>
    <property type="match status" value="1"/>
</dbReference>
<organism evidence="1 2">
    <name type="scientific">Chryseobacterium polytrichastri</name>
    <dbReference type="NCBI Taxonomy" id="1302687"/>
    <lineage>
        <taxon>Bacteria</taxon>
        <taxon>Pseudomonadati</taxon>
        <taxon>Bacteroidota</taxon>
        <taxon>Flavobacteriia</taxon>
        <taxon>Flavobacteriales</taxon>
        <taxon>Weeksellaceae</taxon>
        <taxon>Chryseobacterium group</taxon>
        <taxon>Chryseobacterium</taxon>
    </lineage>
</organism>
<dbReference type="EMBL" id="FRAV01000056">
    <property type="protein sequence ID" value="SHM58975.1"/>
    <property type="molecule type" value="Genomic_DNA"/>
</dbReference>
<evidence type="ECO:0000313" key="2">
    <source>
        <dbReference type="Proteomes" id="UP000184364"/>
    </source>
</evidence>
<dbReference type="AlphaFoldDB" id="A0A1M7K186"/>
<dbReference type="RefSeq" id="WP_073297769.1">
    <property type="nucleotide sequence ID" value="NZ_FRAV01000056.1"/>
</dbReference>
<proteinExistence type="predicted"/>
<gene>
    <name evidence="1" type="ORF">SAMN05444267_10569</name>
</gene>
<protein>
    <recommendedName>
        <fullName evidence="3">Molybdopterin-guanine dinucleotide biosynthesis protein MobB</fullName>
    </recommendedName>
</protein>
<dbReference type="Proteomes" id="UP000184364">
    <property type="component" value="Unassembled WGS sequence"/>
</dbReference>
<dbReference type="InterPro" id="IPR043766">
    <property type="entry name" value="BfmA-like"/>
</dbReference>